<dbReference type="KEGG" id="chig:CH63R_14013"/>
<evidence type="ECO:0000313" key="4">
    <source>
        <dbReference type="EMBL" id="OBR02787.1"/>
    </source>
</evidence>
<proteinExistence type="predicted"/>
<feature type="binding site" evidence="3">
    <location>
        <begin position="128"/>
        <end position="131"/>
    </location>
    <ligand>
        <name>GTP</name>
        <dbReference type="ChEBI" id="CHEBI:37565"/>
    </ligand>
</feature>
<dbReference type="Pfam" id="PF00025">
    <property type="entry name" value="Arf"/>
    <property type="match status" value="1"/>
</dbReference>
<dbReference type="GO" id="GO:0003924">
    <property type="term" value="F:GTPase activity"/>
    <property type="evidence" value="ECO:0007669"/>
    <property type="project" value="InterPro"/>
</dbReference>
<organism evidence="4 5">
    <name type="scientific">Colletotrichum higginsianum (strain IMI 349063)</name>
    <name type="common">Crucifer anthracnose fungus</name>
    <dbReference type="NCBI Taxonomy" id="759273"/>
    <lineage>
        <taxon>Eukaryota</taxon>
        <taxon>Fungi</taxon>
        <taxon>Dikarya</taxon>
        <taxon>Ascomycota</taxon>
        <taxon>Pezizomycotina</taxon>
        <taxon>Sordariomycetes</taxon>
        <taxon>Hypocreomycetidae</taxon>
        <taxon>Glomerellales</taxon>
        <taxon>Glomerellaceae</taxon>
        <taxon>Colletotrichum</taxon>
        <taxon>Colletotrichum destructivum species complex</taxon>
    </lineage>
</organism>
<keyword evidence="5" id="KW-1185">Reference proteome</keyword>
<dbReference type="InterPro" id="IPR027417">
    <property type="entry name" value="P-loop_NTPase"/>
</dbReference>
<name>A0A1B7XSR8_COLHI</name>
<keyword evidence="1 3" id="KW-0547">Nucleotide-binding</keyword>
<dbReference type="OrthoDB" id="427186at2759"/>
<dbReference type="RefSeq" id="XP_018151305.1">
    <property type="nucleotide sequence ID" value="XM_018308987.1"/>
</dbReference>
<protein>
    <submittedName>
        <fullName evidence="4">ADP-ribosylation factor</fullName>
    </submittedName>
</protein>
<dbReference type="VEuPathDB" id="FungiDB:CH63R_14013"/>
<keyword evidence="2 3" id="KW-0342">GTP-binding</keyword>
<evidence type="ECO:0000313" key="5">
    <source>
        <dbReference type="Proteomes" id="UP000092177"/>
    </source>
</evidence>
<dbReference type="InterPro" id="IPR006689">
    <property type="entry name" value="Small_GTPase_ARF/SAR"/>
</dbReference>
<feature type="binding site" evidence="3">
    <location>
        <position position="69"/>
    </location>
    <ligand>
        <name>GTP</name>
        <dbReference type="ChEBI" id="CHEBI:37565"/>
    </ligand>
</feature>
<evidence type="ECO:0000256" key="3">
    <source>
        <dbReference type="PIRSR" id="PIRSR606689-1"/>
    </source>
</evidence>
<accession>A0A1B7XSR8</accession>
<dbReference type="EMBL" id="LTAN01000010">
    <property type="protein sequence ID" value="OBR02787.1"/>
    <property type="molecule type" value="Genomic_DNA"/>
</dbReference>
<dbReference type="AlphaFoldDB" id="A0A1B7XSR8"/>
<sequence length="385" mass="43575">MLSFRRKGLVPHRAFIISLDVAGKKTAMYRFMQGAKEVERVPPNYLAGQLIETFRFNNGSTYELMSFGGCNGFRTPWGSSRPQKADFVIFLIDVFDQDRLVEAVEELSRSMSFIRNETECCDMWILLNKQDLVPDALREQYVGKARRYLDSVDAQWAGDWTVRIVDTPGLSARTSDGMQAVVDEIAEFLKDRCATGPPRHAVGKPQVSQDYVPPDLKLLEPQILEANEAAPSSDAFWRSITDCKIESWDHYNHLRVGYFVMLDAAGAGKGIIACSDVFVLLLNRLREADSKKFPKSPHRTMTTFWLVQLRLAGVGYQVKRGLPCLPSRDGFGQVLLESPSLMDVFRWNQFYSKDLLFSPRAREEWCLPDLQNFPPGKVAGIGKEA</sequence>
<comment type="caution">
    <text evidence="4">The sequence shown here is derived from an EMBL/GenBank/DDBJ whole genome shotgun (WGS) entry which is preliminary data.</text>
</comment>
<evidence type="ECO:0000256" key="1">
    <source>
        <dbReference type="ARBA" id="ARBA00022741"/>
    </source>
</evidence>
<gene>
    <name evidence="4" type="ORF">CH63R_14013</name>
</gene>
<reference evidence="5" key="1">
    <citation type="journal article" date="2017" name="BMC Genomics">
        <title>Gapless genome assembly of Colletotrichum higginsianum reveals chromosome structure and association of transposable elements with secondary metabolite gene clusters.</title>
        <authorList>
            <person name="Dallery J.-F."/>
            <person name="Lapalu N."/>
            <person name="Zampounis A."/>
            <person name="Pigne S."/>
            <person name="Luyten I."/>
            <person name="Amselem J."/>
            <person name="Wittenberg A.H.J."/>
            <person name="Zhou S."/>
            <person name="de Queiroz M.V."/>
            <person name="Robin G.P."/>
            <person name="Auger A."/>
            <person name="Hainaut M."/>
            <person name="Henrissat B."/>
            <person name="Kim K.-T."/>
            <person name="Lee Y.-H."/>
            <person name="Lespinet O."/>
            <person name="Schwartz D.C."/>
            <person name="Thon M.R."/>
            <person name="O'Connell R.J."/>
        </authorList>
    </citation>
    <scope>NUCLEOTIDE SEQUENCE [LARGE SCALE GENOMIC DNA]</scope>
    <source>
        <strain evidence="5">IMI 349063</strain>
    </source>
</reference>
<dbReference type="SUPFAM" id="SSF52540">
    <property type="entry name" value="P-loop containing nucleoside triphosphate hydrolases"/>
    <property type="match status" value="1"/>
</dbReference>
<dbReference type="SMART" id="SM00177">
    <property type="entry name" value="ARF"/>
    <property type="match status" value="1"/>
</dbReference>
<dbReference type="GeneID" id="28873094"/>
<dbReference type="GO" id="GO:0005525">
    <property type="term" value="F:GTP binding"/>
    <property type="evidence" value="ECO:0007669"/>
    <property type="project" value="UniProtKB-KW"/>
</dbReference>
<dbReference type="Proteomes" id="UP000092177">
    <property type="component" value="Chromosome 10"/>
</dbReference>
<dbReference type="Gene3D" id="3.40.50.300">
    <property type="entry name" value="P-loop containing nucleotide triphosphate hydrolases"/>
    <property type="match status" value="1"/>
</dbReference>
<evidence type="ECO:0000256" key="2">
    <source>
        <dbReference type="ARBA" id="ARBA00023134"/>
    </source>
</evidence>